<accession>A0A238K2R1</accession>
<dbReference type="EMBL" id="FXYD01000002">
    <property type="protein sequence ID" value="SMX37179.1"/>
    <property type="molecule type" value="Genomic_DNA"/>
</dbReference>
<dbReference type="Proteomes" id="UP000203464">
    <property type="component" value="Unassembled WGS sequence"/>
</dbReference>
<reference evidence="2" key="1">
    <citation type="submission" date="2017-05" db="EMBL/GenBank/DDBJ databases">
        <authorList>
            <person name="Rodrigo-Torres L."/>
            <person name="Arahal R. D."/>
            <person name="Lucena T."/>
        </authorList>
    </citation>
    <scope>NUCLEOTIDE SEQUENCE [LARGE SCALE GENOMIC DNA]</scope>
    <source>
        <strain evidence="2">CECT 8868</strain>
    </source>
</reference>
<protein>
    <submittedName>
        <fullName evidence="1">Uncharacterized protein</fullName>
    </submittedName>
</protein>
<evidence type="ECO:0000313" key="1">
    <source>
        <dbReference type="EMBL" id="SMX37179.1"/>
    </source>
</evidence>
<dbReference type="AlphaFoldDB" id="A0A238K2R1"/>
<keyword evidence="2" id="KW-1185">Reference proteome</keyword>
<name>A0A238K2R1_9RHOB</name>
<gene>
    <name evidence="1" type="ORF">OCA8868_01313</name>
</gene>
<sequence length="66" mass="7016">MALEDWAFSELEAGRDPDEIVRDLVSGHESVATLGIALGILLEKDSMSPVAVALVSCQRIASEECA</sequence>
<evidence type="ECO:0000313" key="2">
    <source>
        <dbReference type="Proteomes" id="UP000203464"/>
    </source>
</evidence>
<proteinExistence type="predicted"/>
<organism evidence="1 2">
    <name type="scientific">Octadecabacter ascidiaceicola</name>
    <dbReference type="NCBI Taxonomy" id="1655543"/>
    <lineage>
        <taxon>Bacteria</taxon>
        <taxon>Pseudomonadati</taxon>
        <taxon>Pseudomonadota</taxon>
        <taxon>Alphaproteobacteria</taxon>
        <taxon>Rhodobacterales</taxon>
        <taxon>Roseobacteraceae</taxon>
        <taxon>Octadecabacter</taxon>
    </lineage>
</organism>